<evidence type="ECO:0000313" key="3">
    <source>
        <dbReference type="Proteomes" id="UP000014500"/>
    </source>
</evidence>
<feature type="region of interest" description="Disordered" evidence="1">
    <location>
        <begin position="1"/>
        <end position="24"/>
    </location>
</feature>
<evidence type="ECO:0000256" key="1">
    <source>
        <dbReference type="SAM" id="MobiDB-lite"/>
    </source>
</evidence>
<dbReference type="EMBL" id="JH432134">
    <property type="status" value="NOT_ANNOTATED_CDS"/>
    <property type="molecule type" value="Genomic_DNA"/>
</dbReference>
<name>T1JF03_STRMM</name>
<dbReference type="EnsemblMetazoa" id="SMAR012407-RA">
    <property type="protein sequence ID" value="SMAR012407-PA"/>
    <property type="gene ID" value="SMAR012407"/>
</dbReference>
<reference evidence="2" key="2">
    <citation type="submission" date="2015-02" db="UniProtKB">
        <authorList>
            <consortium name="EnsemblMetazoa"/>
        </authorList>
    </citation>
    <scope>IDENTIFICATION</scope>
</reference>
<dbReference type="Proteomes" id="UP000014500">
    <property type="component" value="Unassembled WGS sequence"/>
</dbReference>
<proteinExistence type="predicted"/>
<sequence length="104" mass="10836">MAHGSGFAGPVDGVGTSGTSALSTSRFAPSTRLCTAATVGATCCRKNLSKLQLSLVGSPGMVLPSGPTVRWHALHRDHRFFEWGMAFVTTISLIVGRHAAPRGT</sequence>
<accession>T1JF03</accession>
<keyword evidence="3" id="KW-1185">Reference proteome</keyword>
<reference evidence="3" key="1">
    <citation type="submission" date="2011-05" db="EMBL/GenBank/DDBJ databases">
        <authorList>
            <person name="Richards S.R."/>
            <person name="Qu J."/>
            <person name="Jiang H."/>
            <person name="Jhangiani S.N."/>
            <person name="Agravi P."/>
            <person name="Goodspeed R."/>
            <person name="Gross S."/>
            <person name="Mandapat C."/>
            <person name="Jackson L."/>
            <person name="Mathew T."/>
            <person name="Pu L."/>
            <person name="Thornton R."/>
            <person name="Saada N."/>
            <person name="Wilczek-Boney K.B."/>
            <person name="Lee S."/>
            <person name="Kovar C."/>
            <person name="Wu Y."/>
            <person name="Scherer S.E."/>
            <person name="Worley K.C."/>
            <person name="Muzny D.M."/>
            <person name="Gibbs R."/>
        </authorList>
    </citation>
    <scope>NUCLEOTIDE SEQUENCE</scope>
    <source>
        <strain evidence="3">Brora</strain>
    </source>
</reference>
<protein>
    <submittedName>
        <fullName evidence="2">Uncharacterized protein</fullName>
    </submittedName>
</protein>
<organism evidence="2 3">
    <name type="scientific">Strigamia maritima</name>
    <name type="common">European centipede</name>
    <name type="synonym">Geophilus maritimus</name>
    <dbReference type="NCBI Taxonomy" id="126957"/>
    <lineage>
        <taxon>Eukaryota</taxon>
        <taxon>Metazoa</taxon>
        <taxon>Ecdysozoa</taxon>
        <taxon>Arthropoda</taxon>
        <taxon>Myriapoda</taxon>
        <taxon>Chilopoda</taxon>
        <taxon>Pleurostigmophora</taxon>
        <taxon>Geophilomorpha</taxon>
        <taxon>Linotaeniidae</taxon>
        <taxon>Strigamia</taxon>
    </lineage>
</organism>
<dbReference type="HOGENOM" id="CLU_2253433_0_0_1"/>
<dbReference type="AlphaFoldDB" id="T1JF03"/>
<evidence type="ECO:0000313" key="2">
    <source>
        <dbReference type="EnsemblMetazoa" id="SMAR012407-PA"/>
    </source>
</evidence>